<feature type="domain" description="Anoctamin transmembrane" evidence="7">
    <location>
        <begin position="202"/>
        <end position="606"/>
    </location>
</feature>
<feature type="transmembrane region" description="Helical" evidence="6">
    <location>
        <begin position="317"/>
        <end position="344"/>
    </location>
</feature>
<dbReference type="OrthoDB" id="296386at2759"/>
<proteinExistence type="inferred from homology"/>
<feature type="transmembrane region" description="Helical" evidence="6">
    <location>
        <begin position="553"/>
        <end position="572"/>
    </location>
</feature>
<dbReference type="InterPro" id="IPR007632">
    <property type="entry name" value="Anoctamin"/>
</dbReference>
<evidence type="ECO:0000256" key="2">
    <source>
        <dbReference type="ARBA" id="ARBA00009671"/>
    </source>
</evidence>
<dbReference type="Pfam" id="PF04547">
    <property type="entry name" value="Anoctamin"/>
    <property type="match status" value="1"/>
</dbReference>
<evidence type="ECO:0000256" key="6">
    <source>
        <dbReference type="RuleBase" id="RU280814"/>
    </source>
</evidence>
<name>A0A443SI59_9ACAR</name>
<protein>
    <recommendedName>
        <fullName evidence="6">Anoctamin</fullName>
    </recommendedName>
</protein>
<organism evidence="8 9">
    <name type="scientific">Leptotrombidium deliense</name>
    <dbReference type="NCBI Taxonomy" id="299467"/>
    <lineage>
        <taxon>Eukaryota</taxon>
        <taxon>Metazoa</taxon>
        <taxon>Ecdysozoa</taxon>
        <taxon>Arthropoda</taxon>
        <taxon>Chelicerata</taxon>
        <taxon>Arachnida</taxon>
        <taxon>Acari</taxon>
        <taxon>Acariformes</taxon>
        <taxon>Trombidiformes</taxon>
        <taxon>Prostigmata</taxon>
        <taxon>Anystina</taxon>
        <taxon>Parasitengona</taxon>
        <taxon>Trombiculoidea</taxon>
        <taxon>Trombiculidae</taxon>
        <taxon>Leptotrombidium</taxon>
    </lineage>
</organism>
<dbReference type="VEuPathDB" id="VectorBase:LDEU004821"/>
<accession>A0A443SI59</accession>
<keyword evidence="9" id="KW-1185">Reference proteome</keyword>
<evidence type="ECO:0000256" key="5">
    <source>
        <dbReference type="ARBA" id="ARBA00023136"/>
    </source>
</evidence>
<evidence type="ECO:0000313" key="8">
    <source>
        <dbReference type="EMBL" id="RWS27221.1"/>
    </source>
</evidence>
<evidence type="ECO:0000259" key="7">
    <source>
        <dbReference type="Pfam" id="PF04547"/>
    </source>
</evidence>
<dbReference type="PANTHER" id="PTHR12308:SF51">
    <property type="entry name" value="ANOCTAMIN-8"/>
    <property type="match status" value="1"/>
</dbReference>
<sequence>MFYDFQERKRMIKSTIRRRKAALYGLLERQREQLQEGGKHLIWKRKNEQSIKYDVIMIFSPKGYQIMEPMCQLLNEFLPQLIVDKKAHSTKNEEAFYITAHHECLLETASLMGFKYEGTIPSQLRQTIIKHYLNNLRWFHDRFTVNIDMKNVKLSEGEAIISKLIKFKYIKQILPLHSEEDLSKLRKTWVSSFLSSQPLNEICQYFGIKIAIYFAFLGYYTWALFAPALFGVFITIFSNSQLISDACILIFSIFIVFWSSIYLQGWNKYCEQLTEQWGNFECDLKNYSVRPQFNGDIIRDEITGEYKLHFPEWKRNLFFYCVTIPIIALSLLLVFLVMLYSLHFQTWWDNVLIERKEYPQWTSFLPKIILACTINLMDAVYNKIAIWLNNKENYEHEEVHENHLIIKLVLFQFVNSFLSLFYIAFYIGDMDKLKYQLAALLITRQVIGNVKESLWPFLTQSYKLSESLKKEETSQAEVESSLYCYESTFEDYLELYIQFGYVTLFSSAFPLAAICALLNNVIEVRSDAFKLCVTYQRPFCTHSVQKINIWGKLFNYMVYISIVVNCALIGKSGQLSRIFPLSDDVHICIACVILEHIMIAVKLATERTNVIQSFDILFRDSLTDNCDNDDKEA</sequence>
<comment type="similarity">
    <text evidence="2 6">Belongs to the anoctamin family.</text>
</comment>
<comment type="subcellular location">
    <subcellularLocation>
        <location evidence="1 6">Membrane</location>
        <topology evidence="1 6">Multi-pass membrane protein</topology>
    </subcellularLocation>
</comment>
<dbReference type="EMBL" id="NCKV01002173">
    <property type="protein sequence ID" value="RWS27221.1"/>
    <property type="molecule type" value="Genomic_DNA"/>
</dbReference>
<evidence type="ECO:0000256" key="4">
    <source>
        <dbReference type="ARBA" id="ARBA00022989"/>
    </source>
</evidence>
<dbReference type="Proteomes" id="UP000288716">
    <property type="component" value="Unassembled WGS sequence"/>
</dbReference>
<dbReference type="PANTHER" id="PTHR12308">
    <property type="entry name" value="ANOCTAMIN"/>
    <property type="match status" value="1"/>
</dbReference>
<feature type="transmembrane region" description="Helical" evidence="6">
    <location>
        <begin position="210"/>
        <end position="236"/>
    </location>
</feature>
<keyword evidence="4 6" id="KW-1133">Transmembrane helix</keyword>
<evidence type="ECO:0000313" key="9">
    <source>
        <dbReference type="Proteomes" id="UP000288716"/>
    </source>
</evidence>
<comment type="caution">
    <text evidence="8">The sequence shown here is derived from an EMBL/GenBank/DDBJ whole genome shotgun (WGS) entry which is preliminary data.</text>
</comment>
<feature type="transmembrane region" description="Helical" evidence="6">
    <location>
        <begin position="242"/>
        <end position="263"/>
    </location>
</feature>
<dbReference type="GO" id="GO:0005886">
    <property type="term" value="C:plasma membrane"/>
    <property type="evidence" value="ECO:0007669"/>
    <property type="project" value="TreeGrafter"/>
</dbReference>
<gene>
    <name evidence="8" type="ORF">B4U80_04493</name>
</gene>
<evidence type="ECO:0000256" key="3">
    <source>
        <dbReference type="ARBA" id="ARBA00022692"/>
    </source>
</evidence>
<reference evidence="8 9" key="1">
    <citation type="journal article" date="2018" name="Gigascience">
        <title>Genomes of trombidid mites reveal novel predicted allergens and laterally-transferred genes associated with secondary metabolism.</title>
        <authorList>
            <person name="Dong X."/>
            <person name="Chaisiri K."/>
            <person name="Xia D."/>
            <person name="Armstrong S.D."/>
            <person name="Fang Y."/>
            <person name="Donnelly M.J."/>
            <person name="Kadowaki T."/>
            <person name="McGarry J.W."/>
            <person name="Darby A.C."/>
            <person name="Makepeace B.L."/>
        </authorList>
    </citation>
    <scope>NUCLEOTIDE SEQUENCE [LARGE SCALE GENOMIC DNA]</scope>
    <source>
        <strain evidence="8">UoL-UT</strain>
    </source>
</reference>
<evidence type="ECO:0000256" key="1">
    <source>
        <dbReference type="ARBA" id="ARBA00004141"/>
    </source>
</evidence>
<dbReference type="AlphaFoldDB" id="A0A443SI59"/>
<feature type="transmembrane region" description="Helical" evidence="6">
    <location>
        <begin position="364"/>
        <end position="384"/>
    </location>
</feature>
<dbReference type="InterPro" id="IPR049452">
    <property type="entry name" value="Anoctamin_TM"/>
</dbReference>
<dbReference type="GO" id="GO:0005254">
    <property type="term" value="F:chloride channel activity"/>
    <property type="evidence" value="ECO:0007669"/>
    <property type="project" value="TreeGrafter"/>
</dbReference>
<comment type="caution">
    <text evidence="6">Lacks conserved residue(s) required for the propagation of feature annotation.</text>
</comment>
<keyword evidence="5 6" id="KW-0472">Membrane</keyword>
<feature type="transmembrane region" description="Helical" evidence="6">
    <location>
        <begin position="404"/>
        <end position="427"/>
    </location>
</feature>
<feature type="transmembrane region" description="Helical" evidence="6">
    <location>
        <begin position="495"/>
        <end position="518"/>
    </location>
</feature>
<keyword evidence="3 6" id="KW-0812">Transmembrane</keyword>